<dbReference type="Proteomes" id="UP000504607">
    <property type="component" value="Unplaced"/>
</dbReference>
<dbReference type="AlphaFoldDB" id="A0A6I9Q8E9"/>
<keyword evidence="1" id="KW-0805">Transcription regulation</keyword>
<feature type="region of interest" description="Disordered" evidence="5">
    <location>
        <begin position="25"/>
        <end position="54"/>
    </location>
</feature>
<dbReference type="GO" id="GO:0006355">
    <property type="term" value="P:regulation of DNA-templated transcription"/>
    <property type="evidence" value="ECO:0007669"/>
    <property type="project" value="InterPro"/>
</dbReference>
<evidence type="ECO:0000256" key="5">
    <source>
        <dbReference type="SAM" id="MobiDB-lite"/>
    </source>
</evidence>
<feature type="domain" description="NAC" evidence="6">
    <location>
        <begin position="1"/>
        <end position="156"/>
    </location>
</feature>
<keyword evidence="4" id="KW-0539">Nucleus</keyword>
<sequence length="168" mass="19629">MAVPQNQEMVVMKMMSIMVSQKARLSMRPSRQRMSPKMVPPGMSSTVPWEKERTGTQHRNVNDGWYFFTQREREGENIFKRETGNGSWRPVGKEKEIVVENEGLIGYKRSLEYFSEGKRTEWLLKEYSSTLESQQPVNPQSDPKLTDTVICRFYRRPRPRGTGTIPRP</sequence>
<dbReference type="InParanoid" id="A0A6I9Q8E9"/>
<accession>A0A6I9Q8E9</accession>
<proteinExistence type="predicted"/>
<evidence type="ECO:0000313" key="7">
    <source>
        <dbReference type="Proteomes" id="UP000504607"/>
    </source>
</evidence>
<protein>
    <submittedName>
        <fullName evidence="8">NAC domain-containing protein 2-like</fullName>
    </submittedName>
</protein>
<evidence type="ECO:0000256" key="2">
    <source>
        <dbReference type="ARBA" id="ARBA00023125"/>
    </source>
</evidence>
<dbReference type="PROSITE" id="PS51005">
    <property type="entry name" value="NAC"/>
    <property type="match status" value="1"/>
</dbReference>
<evidence type="ECO:0000256" key="4">
    <source>
        <dbReference type="ARBA" id="ARBA00023242"/>
    </source>
</evidence>
<reference evidence="8" key="1">
    <citation type="submission" date="2025-08" db="UniProtKB">
        <authorList>
            <consortium name="RefSeq"/>
        </authorList>
    </citation>
    <scope>IDENTIFICATION</scope>
</reference>
<name>A0A6I9Q8E9_ELAGV</name>
<evidence type="ECO:0000256" key="3">
    <source>
        <dbReference type="ARBA" id="ARBA00023163"/>
    </source>
</evidence>
<dbReference type="GO" id="GO:0003677">
    <property type="term" value="F:DNA binding"/>
    <property type="evidence" value="ECO:0007669"/>
    <property type="project" value="UniProtKB-KW"/>
</dbReference>
<dbReference type="PANTHER" id="PTHR31719">
    <property type="entry name" value="NAC TRANSCRIPTION FACTOR 56"/>
    <property type="match status" value="1"/>
</dbReference>
<gene>
    <name evidence="8" type="primary">LOC105032095</name>
</gene>
<keyword evidence="2" id="KW-0238">DNA-binding</keyword>
<dbReference type="SUPFAM" id="SSF101941">
    <property type="entry name" value="NAC domain"/>
    <property type="match status" value="1"/>
</dbReference>
<dbReference type="RefSeq" id="XP_010904748.1">
    <property type="nucleotide sequence ID" value="XM_010906446.1"/>
</dbReference>
<keyword evidence="7" id="KW-1185">Reference proteome</keyword>
<evidence type="ECO:0000259" key="6">
    <source>
        <dbReference type="PROSITE" id="PS51005"/>
    </source>
</evidence>
<evidence type="ECO:0000256" key="1">
    <source>
        <dbReference type="ARBA" id="ARBA00023015"/>
    </source>
</evidence>
<dbReference type="InterPro" id="IPR003441">
    <property type="entry name" value="NAC-dom"/>
</dbReference>
<dbReference type="Gene3D" id="2.170.150.80">
    <property type="entry name" value="NAC domain"/>
    <property type="match status" value="1"/>
</dbReference>
<keyword evidence="3" id="KW-0804">Transcription</keyword>
<dbReference type="PANTHER" id="PTHR31719:SF179">
    <property type="entry name" value="OS08G0148400 PROTEIN"/>
    <property type="match status" value="1"/>
</dbReference>
<organism evidence="7 8">
    <name type="scientific">Elaeis guineensis var. tenera</name>
    <name type="common">Oil palm</name>
    <dbReference type="NCBI Taxonomy" id="51953"/>
    <lineage>
        <taxon>Eukaryota</taxon>
        <taxon>Viridiplantae</taxon>
        <taxon>Streptophyta</taxon>
        <taxon>Embryophyta</taxon>
        <taxon>Tracheophyta</taxon>
        <taxon>Spermatophyta</taxon>
        <taxon>Magnoliopsida</taxon>
        <taxon>Liliopsida</taxon>
        <taxon>Arecaceae</taxon>
        <taxon>Arecoideae</taxon>
        <taxon>Cocoseae</taxon>
        <taxon>Elaeidinae</taxon>
        <taxon>Elaeis</taxon>
    </lineage>
</organism>
<dbReference type="Pfam" id="PF02365">
    <property type="entry name" value="NAM"/>
    <property type="match status" value="1"/>
</dbReference>
<dbReference type="InterPro" id="IPR036093">
    <property type="entry name" value="NAC_dom_sf"/>
</dbReference>
<evidence type="ECO:0000313" key="8">
    <source>
        <dbReference type="RefSeq" id="XP_010904748.1"/>
    </source>
</evidence>